<dbReference type="EMBL" id="LJCS01000042">
    <property type="protein sequence ID" value="KOY61373.1"/>
    <property type="molecule type" value="Genomic_DNA"/>
</dbReference>
<keyword evidence="2" id="KW-1185">Reference proteome</keyword>
<dbReference type="Proteomes" id="UP000037727">
    <property type="component" value="Unassembled WGS sequence"/>
</dbReference>
<name>A0ABR5K9X5_9GAMM</name>
<accession>A0ABR5K9X5</accession>
<gene>
    <name evidence="1" type="ORF">AM629_14260</name>
</gene>
<organism evidence="1 2">
    <name type="scientific">Photorhabdus heterorhabditis</name>
    <dbReference type="NCBI Taxonomy" id="880156"/>
    <lineage>
        <taxon>Bacteria</taxon>
        <taxon>Pseudomonadati</taxon>
        <taxon>Pseudomonadota</taxon>
        <taxon>Gammaproteobacteria</taxon>
        <taxon>Enterobacterales</taxon>
        <taxon>Morganellaceae</taxon>
        <taxon>Photorhabdus</taxon>
    </lineage>
</organism>
<proteinExistence type="predicted"/>
<sequence>MKNEVFVCTHVYIGNTVKGKIILYPVNFKMDRDGKGATPREHIPNRFQVAVRRQENASPGA</sequence>
<evidence type="ECO:0000313" key="2">
    <source>
        <dbReference type="Proteomes" id="UP000037727"/>
    </source>
</evidence>
<reference evidence="1 2" key="1">
    <citation type="submission" date="2015-09" db="EMBL/GenBank/DDBJ databases">
        <title>Draft genome sequence and assembly of Photorhabdus sp. VMG, a bacterial symbiont associated with Heterorhabditis zealandica.</title>
        <authorList>
            <person name="Naidoo S."/>
            <person name="Featherston J."/>
            <person name="Mothupi B."/>
            <person name="Gray V.M."/>
        </authorList>
    </citation>
    <scope>NUCLEOTIDE SEQUENCE [LARGE SCALE GENOMIC DNA]</scope>
    <source>
        <strain evidence="1 2">VMG</strain>
    </source>
</reference>
<evidence type="ECO:0000313" key="1">
    <source>
        <dbReference type="EMBL" id="KOY61373.1"/>
    </source>
</evidence>
<protein>
    <submittedName>
        <fullName evidence="1">Uncharacterized protein</fullName>
    </submittedName>
</protein>
<comment type="caution">
    <text evidence="1">The sequence shown here is derived from an EMBL/GenBank/DDBJ whole genome shotgun (WGS) entry which is preliminary data.</text>
</comment>